<dbReference type="Pfam" id="PF06319">
    <property type="entry name" value="MmcB-like"/>
    <property type="match status" value="1"/>
</dbReference>
<dbReference type="GO" id="GO:0003676">
    <property type="term" value="F:nucleic acid binding"/>
    <property type="evidence" value="ECO:0007669"/>
    <property type="project" value="InterPro"/>
</dbReference>
<accession>A0A1G7CSC0</accession>
<dbReference type="Gene3D" id="3.40.1350.10">
    <property type="match status" value="1"/>
</dbReference>
<gene>
    <name evidence="1" type="ORF">SAMN05421720_106177</name>
</gene>
<reference evidence="1 2" key="1">
    <citation type="submission" date="2016-10" db="EMBL/GenBank/DDBJ databases">
        <authorList>
            <person name="de Groot N.N."/>
        </authorList>
    </citation>
    <scope>NUCLEOTIDE SEQUENCE [LARGE SCALE GENOMIC DNA]</scope>
    <source>
        <strain evidence="1 2">ATCC 700224</strain>
    </source>
</reference>
<organism evidence="1 2">
    <name type="scientific">Rhodospira trueperi</name>
    <dbReference type="NCBI Taxonomy" id="69960"/>
    <lineage>
        <taxon>Bacteria</taxon>
        <taxon>Pseudomonadati</taxon>
        <taxon>Pseudomonadota</taxon>
        <taxon>Alphaproteobacteria</taxon>
        <taxon>Rhodospirillales</taxon>
        <taxon>Rhodospirillaceae</taxon>
        <taxon>Rhodospira</taxon>
    </lineage>
</organism>
<sequence length="160" mass="17484">MPPSLLTPAAAGRHRLPEGDAAAMTRGLTRGVCRHLAETGHAVLTEFKLPNRRRADVAALDADGRVVIVEVKSALADYRADGKWREYLGYCDAFAFAVSETFPITVLPDDCGLMIADPWGAEIIRPMALAPLHPARRRALTVRFAHTAAERLHRLVDPPV</sequence>
<evidence type="ECO:0000313" key="2">
    <source>
        <dbReference type="Proteomes" id="UP000199412"/>
    </source>
</evidence>
<dbReference type="PIRSF" id="PIRSF031796">
    <property type="entry name" value="UPC031796"/>
    <property type="match status" value="1"/>
</dbReference>
<protein>
    <recommendedName>
        <fullName evidence="3">DNA repair protein MmcB-related protein</fullName>
    </recommendedName>
</protein>
<dbReference type="InterPro" id="IPR011856">
    <property type="entry name" value="tRNA_endonuc-like_dom_sf"/>
</dbReference>
<dbReference type="Proteomes" id="UP000199412">
    <property type="component" value="Unassembled WGS sequence"/>
</dbReference>
<name>A0A1G7CSC0_9PROT</name>
<dbReference type="AlphaFoldDB" id="A0A1G7CSC0"/>
<keyword evidence="2" id="KW-1185">Reference proteome</keyword>
<evidence type="ECO:0000313" key="1">
    <source>
        <dbReference type="EMBL" id="SDE41546.1"/>
    </source>
</evidence>
<dbReference type="InterPro" id="IPR009394">
    <property type="entry name" value="MmcB-like"/>
</dbReference>
<dbReference type="RefSeq" id="WP_245699170.1">
    <property type="nucleotide sequence ID" value="NZ_FNAP01000006.1"/>
</dbReference>
<evidence type="ECO:0008006" key="3">
    <source>
        <dbReference type="Google" id="ProtNLM"/>
    </source>
</evidence>
<dbReference type="EMBL" id="FNAP01000006">
    <property type="protein sequence ID" value="SDE41546.1"/>
    <property type="molecule type" value="Genomic_DNA"/>
</dbReference>
<proteinExistence type="predicted"/>
<dbReference type="STRING" id="69960.SAMN05421720_106177"/>